<dbReference type="Proteomes" id="UP001140510">
    <property type="component" value="Unassembled WGS sequence"/>
</dbReference>
<feature type="transmembrane region" description="Helical" evidence="2">
    <location>
        <begin position="315"/>
        <end position="336"/>
    </location>
</feature>
<gene>
    <name evidence="4" type="ORF">N0V91_011165</name>
</gene>
<keyword evidence="5" id="KW-1185">Reference proteome</keyword>
<feature type="domain" description="CorA-like transporter" evidence="3">
    <location>
        <begin position="25"/>
        <end position="124"/>
    </location>
</feature>
<sequence length="360" mass="40869">MGTELLVSLKCNPSGQQALHTYLVLECAYVLRFVERTERGGRKKPWSLRQYAVYHRFKPGQNGCSTWFLVGASQRMSTHLDQYTRSVDDIKAVNPFELHTIFLDTVIASWRPYLVYITQLVFKLSSKATGVCITAEDDGENFVTITVEDHQQLKQIEDDVTDLILCLDSTSDTLTTFAEMYERFRHDSEEARPVHALDAVAVALAEKAKEIRYTKRKAEALQSKVQNTRTLISSLLERQSGHNINHQIGALHKGNNIMHTIAEKNSRDSSSMRVLTIITMIYLPCTIVSNFYSTQFVHQIEGDGTSTKMGYTQDAWVFFAISVPLTVVTFLVWYSWIHMADMRNLVAAQLSTKKKAESPV</sequence>
<keyword evidence="2" id="KW-1133">Transmembrane helix</keyword>
<feature type="transmembrane region" description="Helical" evidence="2">
    <location>
        <begin position="274"/>
        <end position="295"/>
    </location>
</feature>
<dbReference type="EMBL" id="JAPEVA010000188">
    <property type="protein sequence ID" value="KAJ4394950.1"/>
    <property type="molecule type" value="Genomic_DNA"/>
</dbReference>
<proteinExistence type="predicted"/>
<evidence type="ECO:0000313" key="5">
    <source>
        <dbReference type="Proteomes" id="UP001140510"/>
    </source>
</evidence>
<dbReference type="Gene3D" id="1.20.58.340">
    <property type="entry name" value="Magnesium transport protein CorA, transmembrane region"/>
    <property type="match status" value="1"/>
</dbReference>
<evidence type="ECO:0000256" key="1">
    <source>
        <dbReference type="SAM" id="Coils"/>
    </source>
</evidence>
<name>A0A9W9D0K2_9PLEO</name>
<keyword evidence="2" id="KW-0472">Membrane</keyword>
<organism evidence="4 5">
    <name type="scientific">Didymella pomorum</name>
    <dbReference type="NCBI Taxonomy" id="749634"/>
    <lineage>
        <taxon>Eukaryota</taxon>
        <taxon>Fungi</taxon>
        <taxon>Dikarya</taxon>
        <taxon>Ascomycota</taxon>
        <taxon>Pezizomycotina</taxon>
        <taxon>Dothideomycetes</taxon>
        <taxon>Pleosporomycetidae</taxon>
        <taxon>Pleosporales</taxon>
        <taxon>Pleosporineae</taxon>
        <taxon>Didymellaceae</taxon>
        <taxon>Didymella</taxon>
    </lineage>
</organism>
<protein>
    <recommendedName>
        <fullName evidence="3">CorA-like transporter domain-containing protein</fullName>
    </recommendedName>
</protein>
<feature type="coiled-coil region" evidence="1">
    <location>
        <begin position="204"/>
        <end position="238"/>
    </location>
</feature>
<dbReference type="Pfam" id="PF26616">
    <property type="entry name" value="CorA-like"/>
    <property type="match status" value="1"/>
</dbReference>
<evidence type="ECO:0000259" key="3">
    <source>
        <dbReference type="Pfam" id="PF26616"/>
    </source>
</evidence>
<accession>A0A9W9D0K2</accession>
<evidence type="ECO:0000256" key="2">
    <source>
        <dbReference type="SAM" id="Phobius"/>
    </source>
</evidence>
<dbReference type="AlphaFoldDB" id="A0A9W9D0K2"/>
<dbReference type="InterPro" id="IPR058257">
    <property type="entry name" value="CorA-like_dom"/>
</dbReference>
<keyword evidence="2" id="KW-0812">Transmembrane</keyword>
<keyword evidence="1" id="KW-0175">Coiled coil</keyword>
<comment type="caution">
    <text evidence="4">The sequence shown here is derived from an EMBL/GenBank/DDBJ whole genome shotgun (WGS) entry which is preliminary data.</text>
</comment>
<dbReference type="OrthoDB" id="5396681at2759"/>
<reference evidence="4" key="1">
    <citation type="submission" date="2022-10" db="EMBL/GenBank/DDBJ databases">
        <title>Tapping the CABI collections for fungal endophytes: first genome assemblies for Collariella, Neodidymelliopsis, Ascochyta clinopodiicola, Didymella pomorum, Didymosphaeria variabile, Neocosmospora piperis and Neocucurbitaria cava.</title>
        <authorList>
            <person name="Hill R."/>
        </authorList>
    </citation>
    <scope>NUCLEOTIDE SEQUENCE</scope>
    <source>
        <strain evidence="4">IMI 355091</strain>
    </source>
</reference>
<evidence type="ECO:0000313" key="4">
    <source>
        <dbReference type="EMBL" id="KAJ4394950.1"/>
    </source>
</evidence>